<dbReference type="InterPro" id="IPR036425">
    <property type="entry name" value="MoaB/Mog-like_dom_sf"/>
</dbReference>
<dbReference type="SMART" id="SM00852">
    <property type="entry name" value="MoCF_biosynth"/>
    <property type="match status" value="1"/>
</dbReference>
<dbReference type="Gene3D" id="3.90.950.20">
    <property type="entry name" value="CinA-like"/>
    <property type="match status" value="1"/>
</dbReference>
<dbReference type="PIRSF" id="PIRSF006728">
    <property type="entry name" value="CinA"/>
    <property type="match status" value="1"/>
</dbReference>
<dbReference type="PANTHER" id="PTHR13939">
    <property type="entry name" value="NICOTINAMIDE-NUCLEOTIDE AMIDOHYDROLASE PNCC"/>
    <property type="match status" value="1"/>
</dbReference>
<sequence length="429" mass="44258">MGTRAGIVVTGTEVLTGRVADRNGPWLAERLREQGVDVAHVVVVGDRPDDLHAALEFLAGTEVELVITTGGLGPTADDLTAQVVGEFQGRPSEVDSEIEAHIAAIVERLSSSRNWRLDPQATAAANRKQALVPVGAAVLAPIGTAPGLVVPVAEGRSGPPVLVLPGPPAELQGMWPGALANPTVRAALGEPAEIRQRTIRLWGTPESELAAVLRAHEQRLEGLEITTCLREGELEIVTRFGAEAEDSYGGLESVLTDAFADTIFATDGRTVDEIVAGSLIERGSTIATAESCTAGLLAARLTERAGSSAYVLGGLVVYSNEAKHALAGVPTELIERVGAVSAEVAAALADGARGRLGADLGVGITGVAGPGGGSEEKPVGLVHLCVTDGSRTLARQVQLPGSRADVRARAVAVALHLIRRLLEETAAQG</sequence>
<dbReference type="HAMAP" id="MF_00226_B">
    <property type="entry name" value="CinA_B"/>
    <property type="match status" value="1"/>
</dbReference>
<dbReference type="Pfam" id="PF02464">
    <property type="entry name" value="CinA"/>
    <property type="match status" value="1"/>
</dbReference>
<dbReference type="NCBIfam" id="TIGR00199">
    <property type="entry name" value="PncC_domain"/>
    <property type="match status" value="1"/>
</dbReference>
<dbReference type="SUPFAM" id="SSF142433">
    <property type="entry name" value="CinA-like"/>
    <property type="match status" value="1"/>
</dbReference>
<dbReference type="NCBIfam" id="NF001813">
    <property type="entry name" value="PRK00549.1"/>
    <property type="match status" value="1"/>
</dbReference>
<dbReference type="RefSeq" id="WP_269443298.1">
    <property type="nucleotide sequence ID" value="NZ_CP097463.1"/>
</dbReference>
<gene>
    <name evidence="3" type="ORF">M6B22_19890</name>
</gene>
<reference evidence="3" key="1">
    <citation type="submission" date="2022-05" db="EMBL/GenBank/DDBJ databases">
        <title>Jatrophihabitans sp. SB3-54 whole genome sequence.</title>
        <authorList>
            <person name="Suh M.K."/>
            <person name="Eom M.K."/>
            <person name="Kim J.S."/>
            <person name="Kim H.S."/>
            <person name="Do H.E."/>
            <person name="Shin Y.K."/>
            <person name="Lee J.-S."/>
        </authorList>
    </citation>
    <scope>NUCLEOTIDE SEQUENCE</scope>
    <source>
        <strain evidence="3">SB3-54</strain>
    </source>
</reference>
<dbReference type="SUPFAM" id="SSF53218">
    <property type="entry name" value="Molybdenum cofactor biosynthesis proteins"/>
    <property type="match status" value="1"/>
</dbReference>
<dbReference type="PANTHER" id="PTHR13939:SF0">
    <property type="entry name" value="NMN AMIDOHYDROLASE-LIKE PROTEIN YFAY"/>
    <property type="match status" value="1"/>
</dbReference>
<dbReference type="Gene3D" id="3.40.980.10">
    <property type="entry name" value="MoaB/Mog-like domain"/>
    <property type="match status" value="1"/>
</dbReference>
<dbReference type="Pfam" id="PF00994">
    <property type="entry name" value="MoCF_biosynth"/>
    <property type="match status" value="1"/>
</dbReference>
<dbReference type="Proteomes" id="UP001164693">
    <property type="component" value="Chromosome"/>
</dbReference>
<dbReference type="InterPro" id="IPR036653">
    <property type="entry name" value="CinA-like_C"/>
</dbReference>
<name>A0ABY7JWJ2_9ACTN</name>
<dbReference type="EMBL" id="CP097463">
    <property type="protein sequence ID" value="WAX56764.1"/>
    <property type="molecule type" value="Genomic_DNA"/>
</dbReference>
<dbReference type="InterPro" id="IPR050101">
    <property type="entry name" value="CinA"/>
</dbReference>
<dbReference type="InterPro" id="IPR001453">
    <property type="entry name" value="MoaB/Mog_dom"/>
</dbReference>
<feature type="domain" description="MoaB/Mog" evidence="2">
    <location>
        <begin position="6"/>
        <end position="186"/>
    </location>
</feature>
<dbReference type="NCBIfam" id="TIGR00200">
    <property type="entry name" value="cinA_nterm"/>
    <property type="match status" value="1"/>
</dbReference>
<evidence type="ECO:0000313" key="4">
    <source>
        <dbReference type="Proteomes" id="UP001164693"/>
    </source>
</evidence>
<comment type="similarity">
    <text evidence="1">Belongs to the CinA family.</text>
</comment>
<evidence type="ECO:0000256" key="1">
    <source>
        <dbReference type="HAMAP-Rule" id="MF_00226"/>
    </source>
</evidence>
<evidence type="ECO:0000313" key="3">
    <source>
        <dbReference type="EMBL" id="WAX56764.1"/>
    </source>
</evidence>
<dbReference type="InterPro" id="IPR008136">
    <property type="entry name" value="CinA_C"/>
</dbReference>
<protein>
    <recommendedName>
        <fullName evidence="1">CinA-like protein</fullName>
    </recommendedName>
</protein>
<accession>A0ABY7JWJ2</accession>
<organism evidence="3 4">
    <name type="scientific">Jatrophihabitans cynanchi</name>
    <dbReference type="NCBI Taxonomy" id="2944128"/>
    <lineage>
        <taxon>Bacteria</taxon>
        <taxon>Bacillati</taxon>
        <taxon>Actinomycetota</taxon>
        <taxon>Actinomycetes</taxon>
        <taxon>Jatrophihabitantales</taxon>
        <taxon>Jatrophihabitantaceae</taxon>
        <taxon>Jatrophihabitans</taxon>
    </lineage>
</organism>
<keyword evidence="4" id="KW-1185">Reference proteome</keyword>
<evidence type="ECO:0000259" key="2">
    <source>
        <dbReference type="SMART" id="SM00852"/>
    </source>
</evidence>
<proteinExistence type="inferred from homology"/>
<dbReference type="InterPro" id="IPR008135">
    <property type="entry name" value="Competence-induced_CinA"/>
</dbReference>